<dbReference type="EC" id="5.3.1.6" evidence="5"/>
<organism evidence="5 6">
    <name type="scientific">Dissulfurirhabdus thermomarina</name>
    <dbReference type="NCBI Taxonomy" id="1765737"/>
    <lineage>
        <taxon>Bacteria</taxon>
        <taxon>Deltaproteobacteria</taxon>
        <taxon>Dissulfurirhabdaceae</taxon>
        <taxon>Dissulfurirhabdus</taxon>
    </lineage>
</organism>
<feature type="binding site" evidence="4">
    <location>
        <begin position="8"/>
        <end position="9"/>
    </location>
    <ligand>
        <name>D-ribulose 5-phosphate</name>
        <dbReference type="ChEBI" id="CHEBI:58121"/>
    </ligand>
</feature>
<dbReference type="Pfam" id="PF02502">
    <property type="entry name" value="LacAB_rpiB"/>
    <property type="match status" value="1"/>
</dbReference>
<dbReference type="NCBIfam" id="NF004051">
    <property type="entry name" value="PRK05571.1"/>
    <property type="match status" value="1"/>
</dbReference>
<dbReference type="PANTHER" id="PTHR43732">
    <property type="entry name" value="RIBOSE 5-PHOSPHATE ISOMERASE-RELATED"/>
    <property type="match status" value="1"/>
</dbReference>
<reference evidence="5 6" key="1">
    <citation type="submission" date="2020-02" db="EMBL/GenBank/DDBJ databases">
        <title>Comparative genomics of sulfur disproportionating microorganisms.</title>
        <authorList>
            <person name="Ward L.M."/>
            <person name="Bertran E."/>
            <person name="Johnston D.T."/>
        </authorList>
    </citation>
    <scope>NUCLEOTIDE SEQUENCE [LARGE SCALE GENOMIC DNA]</scope>
    <source>
        <strain evidence="5 6">DSM 100025</strain>
    </source>
</reference>
<dbReference type="PIRSF" id="PIRSF005384">
    <property type="entry name" value="RpiB_LacA_B"/>
    <property type="match status" value="1"/>
</dbReference>
<dbReference type="GO" id="GO:0004751">
    <property type="term" value="F:ribose-5-phosphate isomerase activity"/>
    <property type="evidence" value="ECO:0007669"/>
    <property type="project" value="UniProtKB-EC"/>
</dbReference>
<dbReference type="InterPro" id="IPR036569">
    <property type="entry name" value="RpiB_LacA_LacB_sf"/>
</dbReference>
<dbReference type="EMBL" id="JAAGRR010000039">
    <property type="protein sequence ID" value="NDY42189.1"/>
    <property type="molecule type" value="Genomic_DNA"/>
</dbReference>
<feature type="binding site" evidence="4">
    <location>
        <position position="132"/>
    </location>
    <ligand>
        <name>D-ribulose 5-phosphate</name>
        <dbReference type="ChEBI" id="CHEBI:58121"/>
    </ligand>
</feature>
<evidence type="ECO:0000256" key="4">
    <source>
        <dbReference type="PIRSR" id="PIRSR005384-2"/>
    </source>
</evidence>
<dbReference type="AlphaFoldDB" id="A0A6N9TM38"/>
<name>A0A6N9TM38_DISTH</name>
<dbReference type="RefSeq" id="WP_163298335.1">
    <property type="nucleotide sequence ID" value="NZ_JAAGRR010000039.1"/>
</dbReference>
<dbReference type="InterPro" id="IPR051812">
    <property type="entry name" value="SPI_LacAB/RpiB"/>
</dbReference>
<gene>
    <name evidence="5" type="primary">rpiB</name>
    <name evidence="5" type="ORF">G3N55_04925</name>
</gene>
<dbReference type="NCBIfam" id="TIGR01120">
    <property type="entry name" value="rpiB"/>
    <property type="match status" value="1"/>
</dbReference>
<feature type="binding site" evidence="4">
    <location>
        <begin position="66"/>
        <end position="70"/>
    </location>
    <ligand>
        <name>D-ribulose 5-phosphate</name>
        <dbReference type="ChEBI" id="CHEBI:58121"/>
    </ligand>
</feature>
<feature type="binding site" evidence="4">
    <location>
        <position position="109"/>
    </location>
    <ligand>
        <name>D-ribulose 5-phosphate</name>
        <dbReference type="ChEBI" id="CHEBI:58121"/>
    </ligand>
</feature>
<proteinExistence type="inferred from homology"/>
<comment type="similarity">
    <text evidence="1">Belongs to the LacAB/RpiB family.</text>
</comment>
<dbReference type="NCBIfam" id="TIGR00689">
    <property type="entry name" value="rpiB_lacA_lacB"/>
    <property type="match status" value="1"/>
</dbReference>
<keyword evidence="2 5" id="KW-0413">Isomerase</keyword>
<evidence type="ECO:0000313" key="5">
    <source>
        <dbReference type="EMBL" id="NDY42189.1"/>
    </source>
</evidence>
<evidence type="ECO:0000256" key="1">
    <source>
        <dbReference type="ARBA" id="ARBA00008754"/>
    </source>
</evidence>
<feature type="binding site" evidence="4">
    <location>
        <position position="136"/>
    </location>
    <ligand>
        <name>D-ribulose 5-phosphate</name>
        <dbReference type="ChEBI" id="CHEBI:58121"/>
    </ligand>
</feature>
<dbReference type="Gene3D" id="3.40.1400.10">
    <property type="entry name" value="Sugar-phosphate isomerase, RpiB/LacA/LacB"/>
    <property type="match status" value="1"/>
</dbReference>
<protein>
    <submittedName>
        <fullName evidence="5">Ribose 5-phosphate isomerase B</fullName>
        <ecNumber evidence="5">5.3.1.6</ecNumber>
    </submittedName>
</protein>
<sequence length="143" mass="15359">MKVAIGSDHGGFDYKERLKAVVADLGHEVVDVGCHSCDSTDYPLQGREVARLVAGGECERGILICGTGIGMSMTANRVPGVRAALCHELFTARMSREHNDANVLCLGQRVIGLGLAEEMVRLWLETPFSGGRHARRVALIEAG</sequence>
<dbReference type="GO" id="GO:0005975">
    <property type="term" value="P:carbohydrate metabolic process"/>
    <property type="evidence" value="ECO:0007669"/>
    <property type="project" value="InterPro"/>
</dbReference>
<feature type="binding site" evidence="4">
    <location>
        <position position="99"/>
    </location>
    <ligand>
        <name>D-ribulose 5-phosphate</name>
        <dbReference type="ChEBI" id="CHEBI:58121"/>
    </ligand>
</feature>
<feature type="active site" description="Proton donor" evidence="3">
    <location>
        <position position="98"/>
    </location>
</feature>
<dbReference type="SUPFAM" id="SSF89623">
    <property type="entry name" value="Ribose/Galactose isomerase RpiB/AlsB"/>
    <property type="match status" value="1"/>
</dbReference>
<dbReference type="InterPro" id="IPR004785">
    <property type="entry name" value="RpiB"/>
</dbReference>
<dbReference type="InterPro" id="IPR003500">
    <property type="entry name" value="RpiB_LacA_LacB"/>
</dbReference>
<dbReference type="Proteomes" id="UP000469346">
    <property type="component" value="Unassembled WGS sequence"/>
</dbReference>
<comment type="caution">
    <text evidence="5">The sequence shown here is derived from an EMBL/GenBank/DDBJ whole genome shotgun (WGS) entry which is preliminary data.</text>
</comment>
<evidence type="ECO:0000256" key="3">
    <source>
        <dbReference type="PIRSR" id="PIRSR005384-1"/>
    </source>
</evidence>
<accession>A0A6N9TM38</accession>
<evidence type="ECO:0000313" key="6">
    <source>
        <dbReference type="Proteomes" id="UP000469346"/>
    </source>
</evidence>
<evidence type="ECO:0000256" key="2">
    <source>
        <dbReference type="ARBA" id="ARBA00023235"/>
    </source>
</evidence>
<feature type="active site" description="Proton acceptor" evidence="3">
    <location>
        <position position="65"/>
    </location>
</feature>
<keyword evidence="6" id="KW-1185">Reference proteome</keyword>
<dbReference type="PANTHER" id="PTHR43732:SF1">
    <property type="entry name" value="RIBOSE 5-PHOSPHATE ISOMERASE"/>
    <property type="match status" value="1"/>
</dbReference>